<dbReference type="EMBL" id="QKRB01000006">
    <property type="protein sequence ID" value="PZD97697.1"/>
    <property type="molecule type" value="Genomic_DNA"/>
</dbReference>
<comment type="caution">
    <text evidence="6">The sequence shown here is derived from an EMBL/GenBank/DDBJ whole genome shotgun (WGS) entry which is preliminary data.</text>
</comment>
<dbReference type="InterPro" id="IPR023753">
    <property type="entry name" value="FAD/NAD-binding_dom"/>
</dbReference>
<evidence type="ECO:0000256" key="1">
    <source>
        <dbReference type="ARBA" id="ARBA00001974"/>
    </source>
</evidence>
<dbReference type="PANTHER" id="PTHR48105">
    <property type="entry name" value="THIOREDOXIN REDUCTASE 1-RELATED-RELATED"/>
    <property type="match status" value="1"/>
</dbReference>
<accession>A0A2W1M231</accession>
<keyword evidence="3" id="KW-0285">Flavoprotein</keyword>
<dbReference type="SUPFAM" id="SSF51905">
    <property type="entry name" value="FAD/NAD(P)-binding domain"/>
    <property type="match status" value="1"/>
</dbReference>
<dbReference type="GO" id="GO:0016491">
    <property type="term" value="F:oxidoreductase activity"/>
    <property type="evidence" value="ECO:0007669"/>
    <property type="project" value="UniProtKB-KW"/>
</dbReference>
<dbReference type="PRINTS" id="PR00469">
    <property type="entry name" value="PNDRDTASEII"/>
</dbReference>
<dbReference type="Pfam" id="PF07992">
    <property type="entry name" value="Pyr_redox_2"/>
    <property type="match status" value="1"/>
</dbReference>
<dbReference type="InterPro" id="IPR050097">
    <property type="entry name" value="Ferredoxin-NADP_redctase_2"/>
</dbReference>
<comment type="cofactor">
    <cofactor evidence="1">
        <name>FAD</name>
        <dbReference type="ChEBI" id="CHEBI:57692"/>
    </cofactor>
</comment>
<protein>
    <submittedName>
        <fullName evidence="6">Pyridine nucleotide-disulfide oxidoreductase</fullName>
    </submittedName>
</protein>
<dbReference type="OrthoDB" id="9806179at2"/>
<dbReference type="Proteomes" id="UP000249522">
    <property type="component" value="Unassembled WGS sequence"/>
</dbReference>
<reference evidence="6 7" key="1">
    <citation type="submission" date="2018-06" db="EMBL/GenBank/DDBJ databases">
        <title>Paenibacillus imtechensis sp. nov.</title>
        <authorList>
            <person name="Pinnaka A.K."/>
            <person name="Singh H."/>
            <person name="Kaur M."/>
        </authorList>
    </citation>
    <scope>NUCLEOTIDE SEQUENCE [LARGE SCALE GENOMIC DNA]</scope>
    <source>
        <strain evidence="6 7">SMB1</strain>
    </source>
</reference>
<keyword evidence="7" id="KW-1185">Reference proteome</keyword>
<comment type="subunit">
    <text evidence="2">Homodimer.</text>
</comment>
<dbReference type="PRINTS" id="PR00368">
    <property type="entry name" value="FADPNR"/>
</dbReference>
<evidence type="ECO:0000259" key="5">
    <source>
        <dbReference type="Pfam" id="PF07992"/>
    </source>
</evidence>
<proteinExistence type="predicted"/>
<dbReference type="AlphaFoldDB" id="A0A2W1M231"/>
<dbReference type="Gene3D" id="3.50.50.60">
    <property type="entry name" value="FAD/NAD(P)-binding domain"/>
    <property type="match status" value="2"/>
</dbReference>
<evidence type="ECO:0000313" key="6">
    <source>
        <dbReference type="EMBL" id="PZD97697.1"/>
    </source>
</evidence>
<gene>
    <name evidence="6" type="ORF">DNH61_00050</name>
</gene>
<name>A0A2W1M231_9BACL</name>
<feature type="domain" description="FAD/NAD(P)-binding" evidence="5">
    <location>
        <begin position="4"/>
        <end position="284"/>
    </location>
</feature>
<evidence type="ECO:0000256" key="3">
    <source>
        <dbReference type="ARBA" id="ARBA00022630"/>
    </source>
</evidence>
<dbReference type="InterPro" id="IPR036188">
    <property type="entry name" value="FAD/NAD-bd_sf"/>
</dbReference>
<evidence type="ECO:0000256" key="2">
    <source>
        <dbReference type="ARBA" id="ARBA00011738"/>
    </source>
</evidence>
<keyword evidence="4" id="KW-0560">Oxidoreductase</keyword>
<dbReference type="RefSeq" id="WP_111144660.1">
    <property type="nucleotide sequence ID" value="NZ_QKRB01000006.1"/>
</dbReference>
<evidence type="ECO:0000313" key="7">
    <source>
        <dbReference type="Proteomes" id="UP000249522"/>
    </source>
</evidence>
<organism evidence="6 7">
    <name type="scientific">Paenibacillus sambharensis</name>
    <dbReference type="NCBI Taxonomy" id="1803190"/>
    <lineage>
        <taxon>Bacteria</taxon>
        <taxon>Bacillati</taxon>
        <taxon>Bacillota</taxon>
        <taxon>Bacilli</taxon>
        <taxon>Bacillales</taxon>
        <taxon>Paenibacillaceae</taxon>
        <taxon>Paenibacillus</taxon>
    </lineage>
</organism>
<sequence>MQVDCAVIGGGIAGMQAAIQLGRYQHSVVVIDAGDGRSRKCRNYHNLLGFPDGVSGSELLLQGRRHAEQLGVSFIKAKVTGASKDREGFKLDIEGVETVHAKRLLFATGVKDRLPDFPKLYPCLGISIYICPDCDGYEIRDKRVLVLGSGRAGASMALELTHWTEDIVYINHEQQQVPEEQLDRLLQIGIGYIEKPIRQLVTEGDHLKGAILRDGSVIAGENAFVAFGGNEVRSELASQLGVKLSASKHIVTDARTKMTNIQHVWAAGDIAVHSEQVAIAMGDGVQAAIWMHKSLVEDIGSGSRFGR</sequence>
<evidence type="ECO:0000256" key="4">
    <source>
        <dbReference type="ARBA" id="ARBA00023002"/>
    </source>
</evidence>